<keyword evidence="1" id="KW-0812">Transmembrane</keyword>
<feature type="transmembrane region" description="Helical" evidence="1">
    <location>
        <begin position="36"/>
        <end position="61"/>
    </location>
</feature>
<keyword evidence="3" id="KW-1185">Reference proteome</keyword>
<dbReference type="Proteomes" id="UP001365128">
    <property type="component" value="Unassembled WGS sequence"/>
</dbReference>
<evidence type="ECO:0000256" key="1">
    <source>
        <dbReference type="SAM" id="Phobius"/>
    </source>
</evidence>
<accession>A0ABR1LDT6</accession>
<feature type="transmembrane region" description="Helical" evidence="1">
    <location>
        <begin position="112"/>
        <end position="136"/>
    </location>
</feature>
<comment type="caution">
    <text evidence="2">The sequence shown here is derived from an EMBL/GenBank/DDBJ whole genome shotgun (WGS) entry which is preliminary data.</text>
</comment>
<gene>
    <name evidence="2" type="ORF">IWX46DRAFT_334483</name>
</gene>
<protein>
    <submittedName>
        <fullName evidence="2">Uncharacterized protein</fullName>
    </submittedName>
</protein>
<evidence type="ECO:0000313" key="2">
    <source>
        <dbReference type="EMBL" id="KAK7532773.1"/>
    </source>
</evidence>
<proteinExistence type="predicted"/>
<dbReference type="EMBL" id="JBBPDW010000048">
    <property type="protein sequence ID" value="KAK7532773.1"/>
    <property type="molecule type" value="Genomic_DNA"/>
</dbReference>
<reference evidence="2 3" key="1">
    <citation type="submission" date="2024-04" db="EMBL/GenBank/DDBJ databases">
        <title>Phyllosticta paracitricarpa is synonymous to the EU quarantine fungus P. citricarpa based on phylogenomic analyses.</title>
        <authorList>
            <consortium name="Lawrence Berkeley National Laboratory"/>
            <person name="Van Ingen-Buijs V.A."/>
            <person name="Van Westerhoven A.C."/>
            <person name="Haridas S."/>
            <person name="Skiadas P."/>
            <person name="Martin F."/>
            <person name="Groenewald J.Z."/>
            <person name="Crous P.W."/>
            <person name="Seidl M.F."/>
        </authorList>
    </citation>
    <scope>NUCLEOTIDE SEQUENCE [LARGE SCALE GENOMIC DNA]</scope>
    <source>
        <strain evidence="2 3">CBS 122670</strain>
    </source>
</reference>
<keyword evidence="1" id="KW-0472">Membrane</keyword>
<sequence length="458" mass="51559">METQRSPAMTSTMTANHSMTETIHTSMMWIGVRWSLVSWTDMAVCFTIAAAVVAPLCLLAFRQGLCTINVHQQQQQQQQQQQEKHQRPSNRDIAEQIRAKQLAKKDAGLWSWIKALLGFALAVLGILAILLFAGLVRWESSRGGRMQEQLFNFDKSKGCVRDKAGKAWMVTGKLRNMTDKGLVDYAKHVGAQEKAQEQWEARMDKCVERELVTYLNLPGVRRLESSVIKEGEALREVVLSLREMNGEAARATFEQMVHVGVSVLSTHCDPGQPLAASGCQHHVRAVVNMAQVHFRDAMTRANATRNQAIRFHDLLNSTAHSIFERRGFIAELHDNATHNERLASKKQWHRWPVLSYWYSPPLEEASALLHRIEALQDFLIPHYFDPLNSLVNNATDLPDAIDALEKYMAFLHSLSSKTLSDSDLVSGTKFPSTVVEIACTRVLRAALEPPGYCWGFAD</sequence>
<organism evidence="2 3">
    <name type="scientific">Phyllosticta citricarpa</name>
    <dbReference type="NCBI Taxonomy" id="55181"/>
    <lineage>
        <taxon>Eukaryota</taxon>
        <taxon>Fungi</taxon>
        <taxon>Dikarya</taxon>
        <taxon>Ascomycota</taxon>
        <taxon>Pezizomycotina</taxon>
        <taxon>Dothideomycetes</taxon>
        <taxon>Dothideomycetes incertae sedis</taxon>
        <taxon>Botryosphaeriales</taxon>
        <taxon>Phyllostictaceae</taxon>
        <taxon>Phyllosticta</taxon>
    </lineage>
</organism>
<keyword evidence="1" id="KW-1133">Transmembrane helix</keyword>
<name>A0ABR1LDT6_9PEZI</name>
<evidence type="ECO:0000313" key="3">
    <source>
        <dbReference type="Proteomes" id="UP001365128"/>
    </source>
</evidence>